<dbReference type="PANTHER" id="PTHR45624:SF10">
    <property type="entry name" value="SLC (SOLUTE CARRIER) HOMOLOG"/>
    <property type="match status" value="1"/>
</dbReference>
<evidence type="ECO:0000256" key="7">
    <source>
        <dbReference type="ARBA" id="ARBA00023128"/>
    </source>
</evidence>
<dbReference type="GO" id="GO:0031966">
    <property type="term" value="C:mitochondrial membrane"/>
    <property type="evidence" value="ECO:0007669"/>
    <property type="project" value="UniProtKB-SubCell"/>
</dbReference>
<feature type="repeat" description="Solcar" evidence="9">
    <location>
        <begin position="7"/>
        <end position="89"/>
    </location>
</feature>
<dbReference type="Pfam" id="PF00153">
    <property type="entry name" value="Mito_carr"/>
    <property type="match status" value="3"/>
</dbReference>
<dbReference type="PANTHER" id="PTHR45624">
    <property type="entry name" value="MITOCHONDRIAL BASIC AMINO ACIDS TRANSPORTER-RELATED"/>
    <property type="match status" value="1"/>
</dbReference>
<evidence type="ECO:0000256" key="5">
    <source>
        <dbReference type="ARBA" id="ARBA00022737"/>
    </source>
</evidence>
<dbReference type="InterPro" id="IPR023395">
    <property type="entry name" value="MCP_dom_sf"/>
</dbReference>
<feature type="transmembrane region" description="Helical" evidence="11">
    <location>
        <begin position="102"/>
        <end position="123"/>
    </location>
</feature>
<comment type="caution">
    <text evidence="12">The sequence shown here is derived from an EMBL/GenBank/DDBJ whole genome shotgun (WGS) entry which is preliminary data.</text>
</comment>
<keyword evidence="7" id="KW-0496">Mitochondrion</keyword>
<dbReference type="InterPro" id="IPR018108">
    <property type="entry name" value="MCP_transmembrane"/>
</dbReference>
<accession>A0AAE1TWS1</accession>
<feature type="repeat" description="Solcar" evidence="9">
    <location>
        <begin position="100"/>
        <end position="193"/>
    </location>
</feature>
<evidence type="ECO:0000256" key="11">
    <source>
        <dbReference type="SAM" id="Phobius"/>
    </source>
</evidence>
<evidence type="ECO:0000256" key="1">
    <source>
        <dbReference type="ARBA" id="ARBA00004225"/>
    </source>
</evidence>
<dbReference type="InterPro" id="IPR050567">
    <property type="entry name" value="Mitochondrial_Carrier"/>
</dbReference>
<evidence type="ECO:0000256" key="4">
    <source>
        <dbReference type="ARBA" id="ARBA00022692"/>
    </source>
</evidence>
<evidence type="ECO:0000256" key="9">
    <source>
        <dbReference type="PROSITE-ProRule" id="PRU00282"/>
    </source>
</evidence>
<evidence type="ECO:0008006" key="14">
    <source>
        <dbReference type="Google" id="ProtNLM"/>
    </source>
</evidence>
<reference evidence="12" key="1">
    <citation type="submission" date="2023-11" db="EMBL/GenBank/DDBJ databases">
        <title>Genome assemblies of two species of porcelain crab, Petrolisthes cinctipes and Petrolisthes manimaculis (Anomura: Porcellanidae).</title>
        <authorList>
            <person name="Angst P."/>
        </authorList>
    </citation>
    <scope>NUCLEOTIDE SEQUENCE</scope>
    <source>
        <strain evidence="12">PB745_02</strain>
        <tissue evidence="12">Gill</tissue>
    </source>
</reference>
<keyword evidence="8 9" id="KW-0472">Membrane</keyword>
<dbReference type="EMBL" id="JAWZYT010003015">
    <property type="protein sequence ID" value="KAK4300647.1"/>
    <property type="molecule type" value="Genomic_DNA"/>
</dbReference>
<name>A0AAE1TWS1_9EUCA</name>
<feature type="repeat" description="Solcar" evidence="9">
    <location>
        <begin position="201"/>
        <end position="288"/>
    </location>
</feature>
<proteinExistence type="inferred from homology"/>
<evidence type="ECO:0000256" key="8">
    <source>
        <dbReference type="ARBA" id="ARBA00023136"/>
    </source>
</evidence>
<dbReference type="GO" id="GO:0022857">
    <property type="term" value="F:transmembrane transporter activity"/>
    <property type="evidence" value="ECO:0007669"/>
    <property type="project" value="TreeGrafter"/>
</dbReference>
<gene>
    <name evidence="12" type="ORF">Pmani_027160</name>
</gene>
<sequence length="330" mass="35228">MAPRLDKKLLKVGAAGWIGGCAGLLVGHPLDTIKVRQQTLKNVGATSSFINIFKYEGGRGFYKGMGFPLLATGALNSLFFGVYANTLRVMAEGQKKPTYSQIYLAGCAGGLAQLVVACPIDLIKIKMQMQTGSENGVWGHHQETKYRGPIACLGEIYRQGGVRGCYTGLNSMALRDVPSFGLYMVLYHKLINHTSDSEQQAGPGVVIFCGGMAGVLSWATILPLDVIKSRIQADSPTNPKFKGTWDCLEKSYRDGGLGVFTRGFWAMSLRAFPTNGAIFLTYVTSLTLIKRLVDGRGEPAPAPVPAPAPTPAPAPASTPILAATQEGLVT</sequence>
<protein>
    <recommendedName>
        <fullName evidence="14">Solute carrier family 25 member 45</fullName>
    </recommendedName>
</protein>
<dbReference type="AlphaFoldDB" id="A0AAE1TWS1"/>
<dbReference type="SUPFAM" id="SSF103506">
    <property type="entry name" value="Mitochondrial carrier"/>
    <property type="match status" value="1"/>
</dbReference>
<comment type="subcellular location">
    <subcellularLocation>
        <location evidence="1">Mitochondrion membrane</location>
        <topology evidence="1">Multi-pass membrane protein</topology>
    </subcellularLocation>
</comment>
<feature type="transmembrane region" description="Helical" evidence="11">
    <location>
        <begin position="61"/>
        <end position="82"/>
    </location>
</feature>
<keyword evidence="5" id="KW-0677">Repeat</keyword>
<dbReference type="Gene3D" id="1.50.40.10">
    <property type="entry name" value="Mitochondrial carrier domain"/>
    <property type="match status" value="1"/>
</dbReference>
<keyword evidence="3 10" id="KW-0813">Transport</keyword>
<evidence type="ECO:0000256" key="2">
    <source>
        <dbReference type="ARBA" id="ARBA00006375"/>
    </source>
</evidence>
<evidence type="ECO:0000313" key="13">
    <source>
        <dbReference type="Proteomes" id="UP001292094"/>
    </source>
</evidence>
<keyword evidence="6 11" id="KW-1133">Transmembrane helix</keyword>
<evidence type="ECO:0000256" key="6">
    <source>
        <dbReference type="ARBA" id="ARBA00022989"/>
    </source>
</evidence>
<comment type="similarity">
    <text evidence="2 10">Belongs to the mitochondrial carrier (TC 2.A.29) family.</text>
</comment>
<dbReference type="Proteomes" id="UP001292094">
    <property type="component" value="Unassembled WGS sequence"/>
</dbReference>
<keyword evidence="13" id="KW-1185">Reference proteome</keyword>
<dbReference type="PROSITE" id="PS50920">
    <property type="entry name" value="SOLCAR"/>
    <property type="match status" value="3"/>
</dbReference>
<evidence type="ECO:0000256" key="10">
    <source>
        <dbReference type="RuleBase" id="RU000488"/>
    </source>
</evidence>
<evidence type="ECO:0000256" key="3">
    <source>
        <dbReference type="ARBA" id="ARBA00022448"/>
    </source>
</evidence>
<organism evidence="12 13">
    <name type="scientific">Petrolisthes manimaculis</name>
    <dbReference type="NCBI Taxonomy" id="1843537"/>
    <lineage>
        <taxon>Eukaryota</taxon>
        <taxon>Metazoa</taxon>
        <taxon>Ecdysozoa</taxon>
        <taxon>Arthropoda</taxon>
        <taxon>Crustacea</taxon>
        <taxon>Multicrustacea</taxon>
        <taxon>Malacostraca</taxon>
        <taxon>Eumalacostraca</taxon>
        <taxon>Eucarida</taxon>
        <taxon>Decapoda</taxon>
        <taxon>Pleocyemata</taxon>
        <taxon>Anomura</taxon>
        <taxon>Galatheoidea</taxon>
        <taxon>Porcellanidae</taxon>
        <taxon>Petrolisthes</taxon>
    </lineage>
</organism>
<evidence type="ECO:0000313" key="12">
    <source>
        <dbReference type="EMBL" id="KAK4300647.1"/>
    </source>
</evidence>
<keyword evidence="4 9" id="KW-0812">Transmembrane</keyword>